<dbReference type="PRINTS" id="PR00038">
    <property type="entry name" value="HTHLUXR"/>
</dbReference>
<organism evidence="6 7">
    <name type="scientific">Raoultibacter timonensis</name>
    <dbReference type="NCBI Taxonomy" id="1907662"/>
    <lineage>
        <taxon>Bacteria</taxon>
        <taxon>Bacillati</taxon>
        <taxon>Actinomycetota</taxon>
        <taxon>Coriobacteriia</taxon>
        <taxon>Eggerthellales</taxon>
        <taxon>Eggerthellaceae</taxon>
        <taxon>Raoultibacter</taxon>
    </lineage>
</organism>
<dbReference type="InterPro" id="IPR036388">
    <property type="entry name" value="WH-like_DNA-bd_sf"/>
</dbReference>
<evidence type="ECO:0000256" key="2">
    <source>
        <dbReference type="ARBA" id="ARBA00023125"/>
    </source>
</evidence>
<dbReference type="Pfam" id="PF00196">
    <property type="entry name" value="GerE"/>
    <property type="match status" value="1"/>
</dbReference>
<feature type="transmembrane region" description="Helical" evidence="4">
    <location>
        <begin position="180"/>
        <end position="198"/>
    </location>
</feature>
<feature type="transmembrane region" description="Helical" evidence="4">
    <location>
        <begin position="120"/>
        <end position="141"/>
    </location>
</feature>
<accession>A0ABN6MDR2</accession>
<feature type="transmembrane region" description="Helical" evidence="4">
    <location>
        <begin position="153"/>
        <end position="174"/>
    </location>
</feature>
<feature type="domain" description="HTH luxR-type" evidence="5">
    <location>
        <begin position="454"/>
        <end position="519"/>
    </location>
</feature>
<feature type="transmembrane region" description="Helical" evidence="4">
    <location>
        <begin position="243"/>
        <end position="261"/>
    </location>
</feature>
<gene>
    <name evidence="6" type="ORF">CE91St30_11170</name>
</gene>
<dbReference type="CDD" id="cd06170">
    <property type="entry name" value="LuxR_C_like"/>
    <property type="match status" value="1"/>
</dbReference>
<name>A0ABN6MDR2_9ACTN</name>
<keyword evidence="4" id="KW-1133">Transmembrane helix</keyword>
<evidence type="ECO:0000256" key="1">
    <source>
        <dbReference type="ARBA" id="ARBA00023015"/>
    </source>
</evidence>
<dbReference type="InterPro" id="IPR000792">
    <property type="entry name" value="Tscrpt_reg_LuxR_C"/>
</dbReference>
<feature type="transmembrane region" description="Helical" evidence="4">
    <location>
        <begin position="20"/>
        <end position="41"/>
    </location>
</feature>
<evidence type="ECO:0000313" key="7">
    <source>
        <dbReference type="Proteomes" id="UP001320544"/>
    </source>
</evidence>
<keyword evidence="2" id="KW-0238">DNA-binding</keyword>
<keyword evidence="3" id="KW-0804">Transcription</keyword>
<protein>
    <recommendedName>
        <fullName evidence="5">HTH luxR-type domain-containing protein</fullName>
    </recommendedName>
</protein>
<dbReference type="RefSeq" id="WP_244412040.1">
    <property type="nucleotide sequence ID" value="NZ_AP025564.1"/>
</dbReference>
<dbReference type="SMART" id="SM00421">
    <property type="entry name" value="HTH_LUXR"/>
    <property type="match status" value="1"/>
</dbReference>
<feature type="transmembrane region" description="Helical" evidence="4">
    <location>
        <begin position="366"/>
        <end position="389"/>
    </location>
</feature>
<evidence type="ECO:0000256" key="3">
    <source>
        <dbReference type="ARBA" id="ARBA00023163"/>
    </source>
</evidence>
<dbReference type="EMBL" id="AP025564">
    <property type="protein sequence ID" value="BDE95784.1"/>
    <property type="molecule type" value="Genomic_DNA"/>
</dbReference>
<dbReference type="InterPro" id="IPR036259">
    <property type="entry name" value="MFS_trans_sf"/>
</dbReference>
<dbReference type="PANTHER" id="PTHR44688:SF16">
    <property type="entry name" value="DNA-BINDING TRANSCRIPTIONAL ACTIVATOR DEVR_DOSR"/>
    <property type="match status" value="1"/>
</dbReference>
<feature type="transmembrane region" description="Helical" evidence="4">
    <location>
        <begin position="281"/>
        <end position="301"/>
    </location>
</feature>
<dbReference type="InterPro" id="IPR016032">
    <property type="entry name" value="Sig_transdc_resp-reg_C-effctor"/>
</dbReference>
<feature type="transmembrane region" description="Helical" evidence="4">
    <location>
        <begin position="92"/>
        <end position="114"/>
    </location>
</feature>
<dbReference type="Proteomes" id="UP001320544">
    <property type="component" value="Chromosome"/>
</dbReference>
<dbReference type="PROSITE" id="PS50043">
    <property type="entry name" value="HTH_LUXR_2"/>
    <property type="match status" value="1"/>
</dbReference>
<keyword evidence="7" id="KW-1185">Reference proteome</keyword>
<evidence type="ECO:0000313" key="6">
    <source>
        <dbReference type="EMBL" id="BDE95784.1"/>
    </source>
</evidence>
<dbReference type="SUPFAM" id="SSF46894">
    <property type="entry name" value="C-terminal effector domain of the bipartite response regulators"/>
    <property type="match status" value="1"/>
</dbReference>
<sequence length="527" mass="58519">MINTIAGSLRDKATALSYALYIEGPLVVGFAIQLLWLFILFFQAPFFLDGYHYLDESRSTLLSLSFLVVFPATCFAIGYYRDRVTKYLRKKSVHFLMGLCGAVGMLGTGSIMLTGGEAPFALALAGAVLTSFACAPSTLLWGEAARRRDQSILAIATILSLLLAFAFILALAYFAEAGTLGIVIVACMCPLFSVVFVYKAQHDNESYFKPQEFVTLPDGTTRAKEGKAWVETFHNLRISKRAFALRLGKSAVPFGIVYGSLLLEGYRSLLWKTPLVNDFPVETLCPLMAVLLFTGLFFWPYRHEDGSYASHQLVPFLLVFVLFSCSQGLFDAGSPNYACVALLALASVVFWLYPAELTMRYRVSSMITFGFFNGFLTLGLLAVFAVNAFLPLEAIPYYLITLARIALLLLGYLSLVTNDQMREIATLATAQTEETPSPDSPKAHRAPFTQRCHLVADTFLLSQRELEILCLLAKGRNAAYVQKELVISEGTVRTHMRNIYRKLDVHSQQELMDLVDTIDRQPASPTR</sequence>
<feature type="transmembrane region" description="Helical" evidence="4">
    <location>
        <begin position="395"/>
        <end position="415"/>
    </location>
</feature>
<dbReference type="Gene3D" id="1.10.10.10">
    <property type="entry name" value="Winged helix-like DNA-binding domain superfamily/Winged helix DNA-binding domain"/>
    <property type="match status" value="1"/>
</dbReference>
<feature type="transmembrane region" description="Helical" evidence="4">
    <location>
        <begin position="313"/>
        <end position="329"/>
    </location>
</feature>
<evidence type="ECO:0000259" key="5">
    <source>
        <dbReference type="PROSITE" id="PS50043"/>
    </source>
</evidence>
<dbReference type="PANTHER" id="PTHR44688">
    <property type="entry name" value="DNA-BINDING TRANSCRIPTIONAL ACTIVATOR DEVR_DOSR"/>
    <property type="match status" value="1"/>
</dbReference>
<keyword evidence="4" id="KW-0472">Membrane</keyword>
<keyword evidence="4" id="KW-0812">Transmembrane</keyword>
<dbReference type="SUPFAM" id="SSF103473">
    <property type="entry name" value="MFS general substrate transporter"/>
    <property type="match status" value="1"/>
</dbReference>
<proteinExistence type="predicted"/>
<reference evidence="6 7" key="1">
    <citation type="submission" date="2022-01" db="EMBL/GenBank/DDBJ databases">
        <title>Novel bile acid biosynthetic pathways are enriched in the microbiome of centenarians.</title>
        <authorList>
            <person name="Sato Y."/>
            <person name="Atarashi K."/>
            <person name="Plichta R.D."/>
            <person name="Arai Y."/>
            <person name="Sasajima S."/>
            <person name="Kearney M.S."/>
            <person name="Suda W."/>
            <person name="Takeshita K."/>
            <person name="Sasaki T."/>
            <person name="Okamoto S."/>
            <person name="Skelly N.A."/>
            <person name="Okamura Y."/>
            <person name="Vlamakis H."/>
            <person name="Li Y."/>
            <person name="Tanoue T."/>
            <person name="Takei H."/>
            <person name="Nittono H."/>
            <person name="Narushima S."/>
            <person name="Irie J."/>
            <person name="Itoh H."/>
            <person name="Moriya K."/>
            <person name="Sugiura Y."/>
            <person name="Suematsu M."/>
            <person name="Moritoki N."/>
            <person name="Shibata S."/>
            <person name="Littman R.D."/>
            <person name="Fischbach A.M."/>
            <person name="Uwamino Y."/>
            <person name="Inoue T."/>
            <person name="Honda A."/>
            <person name="Hattori M."/>
            <person name="Murai T."/>
            <person name="Xavier J.R."/>
            <person name="Hirose N."/>
            <person name="Honda K."/>
        </authorList>
    </citation>
    <scope>NUCLEOTIDE SEQUENCE [LARGE SCALE GENOMIC DNA]</scope>
    <source>
        <strain evidence="6 7">CE91-St30</strain>
    </source>
</reference>
<feature type="transmembrane region" description="Helical" evidence="4">
    <location>
        <begin position="335"/>
        <end position="354"/>
    </location>
</feature>
<feature type="transmembrane region" description="Helical" evidence="4">
    <location>
        <begin position="61"/>
        <end position="80"/>
    </location>
</feature>
<keyword evidence="1" id="KW-0805">Transcription regulation</keyword>
<evidence type="ECO:0000256" key="4">
    <source>
        <dbReference type="SAM" id="Phobius"/>
    </source>
</evidence>